<name>A0A936NAB7_9ACTN</name>
<dbReference type="Pfam" id="PF00361">
    <property type="entry name" value="Proton_antipo_M"/>
    <property type="match status" value="1"/>
</dbReference>
<dbReference type="NCBIfam" id="TIGR01770">
    <property type="entry name" value="NDH_I_N"/>
    <property type="match status" value="1"/>
</dbReference>
<feature type="transmembrane region" description="Helical" evidence="5">
    <location>
        <begin position="284"/>
        <end position="304"/>
    </location>
</feature>
<evidence type="ECO:0000256" key="4">
    <source>
        <dbReference type="ARBA" id="ARBA00023136"/>
    </source>
</evidence>
<evidence type="ECO:0000259" key="7">
    <source>
        <dbReference type="Pfam" id="PF00361"/>
    </source>
</evidence>
<keyword evidence="5" id="KW-0520">NAD</keyword>
<keyword evidence="5" id="KW-1278">Translocase</keyword>
<accession>A0A936NAB7</accession>
<evidence type="ECO:0000313" key="9">
    <source>
        <dbReference type="Proteomes" id="UP000727993"/>
    </source>
</evidence>
<proteinExistence type="inferred from homology"/>
<sequence>MLASLLGQSADFVNTSIDWHAIAPEVVLAGVALLIVLADSVFLERARPFIPGLAGLGFLAALIPVLTLAMSSTEVRSTFAGAFVVNDRALALKALFLVTGYIVVLLSSKYVAEGDYWESEYYALMLASVVGMSVMASAMDLITVFIALELLSIPAYMLAAWRKRDVKSNEAGLKYYLMGVFATGIFLYGFSLLYGVSGSTNLAEIATAIGKGDSPTAIVVVALIFSLAGFGFKVSAVPFHAWAPDTYEGAPTPITAFLAVASKTAGFAALIQLVFIAFAERSDVVQPVMFILAALSMTVGNLIALRQTNVVRMLAYSGIAQAGFILAPFAVYSANSELAMSAIVSYLVIYAAMNLGAFACVIAIARKTGSAERSTFGGLFSYAPGLATVFTLFLASLVGMPPLGGWYAKFSVMNVLVGAGTGMGYALAVILAVNTAIGAFYYMAVARAMWFDEAPDGDVSPIKVPVNLIAAIAICLVLTVVTGVLPDLVTQLSTVPTVAAGLGG</sequence>
<feature type="transmembrane region" description="Helical" evidence="5">
    <location>
        <begin position="173"/>
        <end position="196"/>
    </location>
</feature>
<dbReference type="EC" id="7.1.1.-" evidence="5"/>
<dbReference type="GO" id="GO:0005886">
    <property type="term" value="C:plasma membrane"/>
    <property type="evidence" value="ECO:0007669"/>
    <property type="project" value="UniProtKB-SubCell"/>
</dbReference>
<feature type="transmembrane region" description="Helical" evidence="5">
    <location>
        <begin position="254"/>
        <end position="278"/>
    </location>
</feature>
<comment type="caution">
    <text evidence="8">The sequence shown here is derived from an EMBL/GenBank/DDBJ whole genome shotgun (WGS) entry which is preliminary data.</text>
</comment>
<feature type="transmembrane region" description="Helical" evidence="5">
    <location>
        <begin position="90"/>
        <end position="107"/>
    </location>
</feature>
<comment type="function">
    <text evidence="5">NDH-1 shuttles electrons from NADH, via FMN and iron-sulfur (Fe-S) centers, to quinones in the respiratory chain. The immediate electron acceptor for the enzyme in this species is believed to be a menaquinone. Couples the redox reaction to proton translocation (for every two electrons transferred, four hydrogen ions are translocated across the cytoplasmic membrane), and thus conserves the redox energy in a proton gradient.</text>
</comment>
<organism evidence="8 9">
    <name type="scientific">Candidatus Neomicrothrix subdominans</name>
    <dbReference type="NCBI Taxonomy" id="2954438"/>
    <lineage>
        <taxon>Bacteria</taxon>
        <taxon>Bacillati</taxon>
        <taxon>Actinomycetota</taxon>
        <taxon>Acidimicrobiia</taxon>
        <taxon>Acidimicrobiales</taxon>
        <taxon>Microthrixaceae</taxon>
        <taxon>Candidatus Neomicrothrix</taxon>
    </lineage>
</organism>
<dbReference type="PANTHER" id="PTHR22773">
    <property type="entry name" value="NADH DEHYDROGENASE"/>
    <property type="match status" value="1"/>
</dbReference>
<protein>
    <recommendedName>
        <fullName evidence="5">NADH-quinone oxidoreductase subunit N</fullName>
        <ecNumber evidence="5">7.1.1.-</ecNumber>
    </recommendedName>
    <alternativeName>
        <fullName evidence="5">NADH dehydrogenase I subunit N</fullName>
    </alternativeName>
    <alternativeName>
        <fullName evidence="5">NDH-1 subunit N</fullName>
    </alternativeName>
</protein>
<feature type="transmembrane region" description="Helical" evidence="5">
    <location>
        <begin position="20"/>
        <end position="42"/>
    </location>
</feature>
<evidence type="ECO:0000256" key="3">
    <source>
        <dbReference type="ARBA" id="ARBA00022989"/>
    </source>
</evidence>
<dbReference type="InterPro" id="IPR010096">
    <property type="entry name" value="NADH-Q_OxRdtase_suN/2"/>
</dbReference>
<feature type="transmembrane region" description="Helical" evidence="5">
    <location>
        <begin position="216"/>
        <end position="242"/>
    </location>
</feature>
<dbReference type="HAMAP" id="MF_00445">
    <property type="entry name" value="NDH1_NuoN_1"/>
    <property type="match status" value="1"/>
</dbReference>
<comment type="subunit">
    <text evidence="5">NDH-1 is composed of 14 different subunits. Subunits NuoA, H, J, K, L, M, N constitute the membrane sector of the complex.</text>
</comment>
<feature type="transmembrane region" description="Helical" evidence="5">
    <location>
        <begin position="313"/>
        <end position="332"/>
    </location>
</feature>
<feature type="transmembrane region" description="Helical" evidence="5">
    <location>
        <begin position="142"/>
        <end position="161"/>
    </location>
</feature>
<evidence type="ECO:0000256" key="6">
    <source>
        <dbReference type="RuleBase" id="RU000320"/>
    </source>
</evidence>
<dbReference type="AlphaFoldDB" id="A0A936NAB7"/>
<evidence type="ECO:0000256" key="5">
    <source>
        <dbReference type="HAMAP-Rule" id="MF_00445"/>
    </source>
</evidence>
<keyword evidence="4 5" id="KW-0472">Membrane</keyword>
<keyword evidence="2 5" id="KW-0812">Transmembrane</keyword>
<evidence type="ECO:0000313" key="8">
    <source>
        <dbReference type="EMBL" id="MBK9295446.1"/>
    </source>
</evidence>
<comment type="subcellular location">
    <subcellularLocation>
        <location evidence="5">Cell membrane</location>
        <topology evidence="5">Multi-pass membrane protein</topology>
    </subcellularLocation>
    <subcellularLocation>
        <location evidence="1">Endomembrane system</location>
        <topology evidence="1">Multi-pass membrane protein</topology>
    </subcellularLocation>
    <subcellularLocation>
        <location evidence="6">Membrane</location>
        <topology evidence="6">Multi-pass membrane protein</topology>
    </subcellularLocation>
</comment>
<reference evidence="8 9" key="1">
    <citation type="submission" date="2020-10" db="EMBL/GenBank/DDBJ databases">
        <title>Connecting structure to function with the recovery of over 1000 high-quality activated sludge metagenome-assembled genomes encoding full-length rRNA genes using long-read sequencing.</title>
        <authorList>
            <person name="Singleton C.M."/>
            <person name="Petriglieri F."/>
            <person name="Kristensen J.M."/>
            <person name="Kirkegaard R.H."/>
            <person name="Michaelsen T.Y."/>
            <person name="Andersen M.H."/>
            <person name="Karst S.M."/>
            <person name="Dueholm M.S."/>
            <person name="Nielsen P.H."/>
            <person name="Albertsen M."/>
        </authorList>
    </citation>
    <scope>NUCLEOTIDE SEQUENCE [LARGE SCALE GENOMIC DNA]</scope>
    <source>
        <strain evidence="8">Lyne_18-Q3-R50-59_MAXAC.006</strain>
    </source>
</reference>
<keyword evidence="3 5" id="KW-1133">Transmembrane helix</keyword>
<dbReference type="GO" id="GO:0012505">
    <property type="term" value="C:endomembrane system"/>
    <property type="evidence" value="ECO:0007669"/>
    <property type="project" value="UniProtKB-SubCell"/>
</dbReference>
<feature type="transmembrane region" description="Helical" evidence="5">
    <location>
        <begin position="338"/>
        <end position="364"/>
    </location>
</feature>
<dbReference type="GO" id="GO:0042773">
    <property type="term" value="P:ATP synthesis coupled electron transport"/>
    <property type="evidence" value="ECO:0007669"/>
    <property type="project" value="InterPro"/>
</dbReference>
<feature type="transmembrane region" description="Helical" evidence="5">
    <location>
        <begin position="49"/>
        <end position="70"/>
    </location>
</feature>
<feature type="transmembrane region" description="Helical" evidence="5">
    <location>
        <begin position="464"/>
        <end position="485"/>
    </location>
</feature>
<gene>
    <name evidence="5" type="primary">nuoN</name>
    <name evidence="8" type="ORF">IPN02_00920</name>
</gene>
<dbReference type="GO" id="GO:0050136">
    <property type="term" value="F:NADH dehydrogenase (quinone) (non-electrogenic) activity"/>
    <property type="evidence" value="ECO:0007669"/>
    <property type="project" value="UniProtKB-UniRule"/>
</dbReference>
<keyword evidence="5" id="KW-1003">Cell membrane</keyword>
<dbReference type="InterPro" id="IPR001750">
    <property type="entry name" value="ND/Mrp_TM"/>
</dbReference>
<feature type="domain" description="NADH:quinone oxidoreductase/Mrp antiporter transmembrane" evidence="7">
    <location>
        <begin position="138"/>
        <end position="432"/>
    </location>
</feature>
<feature type="transmembrane region" description="Helical" evidence="5">
    <location>
        <begin position="119"/>
        <end position="136"/>
    </location>
</feature>
<dbReference type="EMBL" id="JADJZA010000001">
    <property type="protein sequence ID" value="MBK9295446.1"/>
    <property type="molecule type" value="Genomic_DNA"/>
</dbReference>
<evidence type="ECO:0000256" key="2">
    <source>
        <dbReference type="ARBA" id="ARBA00022692"/>
    </source>
</evidence>
<comment type="catalytic activity">
    <reaction evidence="5">
        <text>a quinone + NADH + 5 H(+)(in) = a quinol + NAD(+) + 4 H(+)(out)</text>
        <dbReference type="Rhea" id="RHEA:57888"/>
        <dbReference type="ChEBI" id="CHEBI:15378"/>
        <dbReference type="ChEBI" id="CHEBI:24646"/>
        <dbReference type="ChEBI" id="CHEBI:57540"/>
        <dbReference type="ChEBI" id="CHEBI:57945"/>
        <dbReference type="ChEBI" id="CHEBI:132124"/>
    </reaction>
</comment>
<dbReference type="GO" id="GO:0048038">
    <property type="term" value="F:quinone binding"/>
    <property type="evidence" value="ECO:0007669"/>
    <property type="project" value="UniProtKB-KW"/>
</dbReference>
<feature type="transmembrane region" description="Helical" evidence="5">
    <location>
        <begin position="423"/>
        <end position="443"/>
    </location>
</feature>
<dbReference type="Proteomes" id="UP000727993">
    <property type="component" value="Unassembled WGS sequence"/>
</dbReference>
<keyword evidence="5" id="KW-0874">Quinone</keyword>
<evidence type="ECO:0000256" key="1">
    <source>
        <dbReference type="ARBA" id="ARBA00004127"/>
    </source>
</evidence>
<feature type="transmembrane region" description="Helical" evidence="5">
    <location>
        <begin position="376"/>
        <end position="403"/>
    </location>
</feature>
<dbReference type="GO" id="GO:0008137">
    <property type="term" value="F:NADH dehydrogenase (ubiquinone) activity"/>
    <property type="evidence" value="ECO:0007669"/>
    <property type="project" value="InterPro"/>
</dbReference>
<keyword evidence="5" id="KW-0813">Transport</keyword>
<comment type="similarity">
    <text evidence="5">Belongs to the complex I subunit 2 family.</text>
</comment>